<sequence length="209" mass="21630">MDLSEASSALVEAGARLSAERLSPGTTGNLSIRVEEGLLCTGTGAELGALSQADLSLLSLDGVLRDGPNPTKEVPMHLAMYAAAPSVAAVVHTHARHATAYGCLAGLDPHDAVRAMTPYLTMKLGRIGVVAYRPPGDAGLRPLIENAVAEGHRGLLLANHGTLVGDRSLAEAVSATVELEEATALSMLLHGRSVRYLTPGQVDELVARG</sequence>
<evidence type="ECO:0000313" key="5">
    <source>
        <dbReference type="Proteomes" id="UP000656804"/>
    </source>
</evidence>
<dbReference type="SUPFAM" id="SSF53639">
    <property type="entry name" value="AraD/HMP-PK domain-like"/>
    <property type="match status" value="1"/>
</dbReference>
<keyword evidence="1" id="KW-0479">Metal-binding</keyword>
<dbReference type="PANTHER" id="PTHR22789">
    <property type="entry name" value="FUCULOSE PHOSPHATE ALDOLASE"/>
    <property type="match status" value="1"/>
</dbReference>
<dbReference type="InterPro" id="IPR050197">
    <property type="entry name" value="Aldolase_class_II_sugar_metab"/>
</dbReference>
<dbReference type="AlphaFoldDB" id="A0A930UZ43"/>
<evidence type="ECO:0000256" key="1">
    <source>
        <dbReference type="ARBA" id="ARBA00022723"/>
    </source>
</evidence>
<evidence type="ECO:0000259" key="3">
    <source>
        <dbReference type="SMART" id="SM01007"/>
    </source>
</evidence>
<keyword evidence="2" id="KW-0456">Lyase</keyword>
<dbReference type="InterPro" id="IPR036409">
    <property type="entry name" value="Aldolase_II/adducin_N_sf"/>
</dbReference>
<dbReference type="GO" id="GO:0016832">
    <property type="term" value="F:aldehyde-lyase activity"/>
    <property type="evidence" value="ECO:0007669"/>
    <property type="project" value="TreeGrafter"/>
</dbReference>
<protein>
    <submittedName>
        <fullName evidence="4">Class II aldolase/adducin family protein</fullName>
    </submittedName>
</protein>
<reference evidence="4" key="1">
    <citation type="submission" date="2020-11" db="EMBL/GenBank/DDBJ databases">
        <title>Nocardioides sp. CBS4Y-1, whole genome shotgun sequence.</title>
        <authorList>
            <person name="Tuo L."/>
        </authorList>
    </citation>
    <scope>NUCLEOTIDE SEQUENCE</scope>
    <source>
        <strain evidence="4">CBS4Y-1</strain>
    </source>
</reference>
<dbReference type="InterPro" id="IPR001303">
    <property type="entry name" value="Aldolase_II/adducin_N"/>
</dbReference>
<dbReference type="GO" id="GO:0046872">
    <property type="term" value="F:metal ion binding"/>
    <property type="evidence" value="ECO:0007669"/>
    <property type="project" value="UniProtKB-KW"/>
</dbReference>
<organism evidence="4 5">
    <name type="scientific">Nocardioides acrostichi</name>
    <dbReference type="NCBI Taxonomy" id="2784339"/>
    <lineage>
        <taxon>Bacteria</taxon>
        <taxon>Bacillati</taxon>
        <taxon>Actinomycetota</taxon>
        <taxon>Actinomycetes</taxon>
        <taxon>Propionibacteriales</taxon>
        <taxon>Nocardioidaceae</taxon>
        <taxon>Nocardioides</taxon>
    </lineage>
</organism>
<dbReference type="GO" id="GO:0005829">
    <property type="term" value="C:cytosol"/>
    <property type="evidence" value="ECO:0007669"/>
    <property type="project" value="TreeGrafter"/>
</dbReference>
<dbReference type="Proteomes" id="UP000656804">
    <property type="component" value="Unassembled WGS sequence"/>
</dbReference>
<dbReference type="PANTHER" id="PTHR22789:SF0">
    <property type="entry name" value="3-OXO-TETRONATE 4-PHOSPHATE DECARBOXYLASE-RELATED"/>
    <property type="match status" value="1"/>
</dbReference>
<dbReference type="Pfam" id="PF00596">
    <property type="entry name" value="Aldolase_II"/>
    <property type="match status" value="1"/>
</dbReference>
<name>A0A930UZ43_9ACTN</name>
<dbReference type="SMART" id="SM01007">
    <property type="entry name" value="Aldolase_II"/>
    <property type="match status" value="1"/>
</dbReference>
<gene>
    <name evidence="4" type="ORF">ISG29_03665</name>
</gene>
<accession>A0A930UZ43</accession>
<dbReference type="Gene3D" id="3.40.225.10">
    <property type="entry name" value="Class II aldolase/adducin N-terminal domain"/>
    <property type="match status" value="1"/>
</dbReference>
<evidence type="ECO:0000256" key="2">
    <source>
        <dbReference type="ARBA" id="ARBA00023239"/>
    </source>
</evidence>
<proteinExistence type="predicted"/>
<feature type="domain" description="Class II aldolase/adducin N-terminal" evidence="3">
    <location>
        <begin position="8"/>
        <end position="187"/>
    </location>
</feature>
<comment type="caution">
    <text evidence="4">The sequence shown here is derived from an EMBL/GenBank/DDBJ whole genome shotgun (WGS) entry which is preliminary data.</text>
</comment>
<dbReference type="RefSeq" id="WP_194501951.1">
    <property type="nucleotide sequence ID" value="NZ_JADIVZ010000001.1"/>
</dbReference>
<dbReference type="GO" id="GO:0019323">
    <property type="term" value="P:pentose catabolic process"/>
    <property type="evidence" value="ECO:0007669"/>
    <property type="project" value="TreeGrafter"/>
</dbReference>
<keyword evidence="5" id="KW-1185">Reference proteome</keyword>
<evidence type="ECO:0000313" key="4">
    <source>
        <dbReference type="EMBL" id="MBF4160772.1"/>
    </source>
</evidence>
<dbReference type="EMBL" id="JADIVZ010000001">
    <property type="protein sequence ID" value="MBF4160772.1"/>
    <property type="molecule type" value="Genomic_DNA"/>
</dbReference>